<evidence type="ECO:0000313" key="3">
    <source>
        <dbReference type="Proteomes" id="UP000222788"/>
    </source>
</evidence>
<evidence type="ECO:0000313" key="2">
    <source>
        <dbReference type="EMBL" id="PHH49901.1"/>
    </source>
</evidence>
<proteinExistence type="predicted"/>
<sequence length="543" mass="59513">MASLSPSRHEALQLTDVIANSLVLDHILPYLSAYERLRLASTNKYNRWLLLDNTHFFRHLDMGTMKTINFKVKEEEINEFDPNAQIRDHLTEEDFMSGPIRGIFSSLRRADFLRNMQTLILDGLPVTADVCSEILTSPDFNVRILSIRGATSLNERRLCDALREACRPTRPKSTPRLKGLYVFGAPDNAVPSGTTADIWYHKRGQVIQRNVISDWGGVLQDCRDVLAFDSVLCKGPAHVNSPVYGCYNMPGTSLSSSSPSSSQWAVATYSLGGCAGCGSAPEGLTYCDRYTPSSDMPMISPPPLLTSSVRAASMLCAEDIASSGNPRSPCFVARCESCVRGRMCRCCNKWYCEDCYPVLQSRPHTELQTQTAASPTISPVLSPLSLSPDSISSVLSVGSAMSGLSISSSVSSTSLSDDAASALPKNPIARQCIECGFNCLDCFAATQKRCDGCGDSYCLKHHEGSSSHYCSRCNTRLRARAAASVAAMASPHSSHPHSLSAPHSTRPLRKHTQAWSQWMSQQRAPVPINARPLHRNLRLRDRL</sequence>
<dbReference type="Proteomes" id="UP000222788">
    <property type="component" value="Unassembled WGS sequence"/>
</dbReference>
<evidence type="ECO:0000256" key="1">
    <source>
        <dbReference type="SAM" id="MobiDB-lite"/>
    </source>
</evidence>
<protein>
    <submittedName>
        <fullName evidence="2">Uncharacterized protein</fullName>
    </submittedName>
</protein>
<accession>A0A2C5WW72</accession>
<keyword evidence="3" id="KW-1185">Reference proteome</keyword>
<name>A0A2C5WW72_9PEZI</name>
<comment type="caution">
    <text evidence="2">The sequence shown here is derived from an EMBL/GenBank/DDBJ whole genome shotgun (WGS) entry which is preliminary data.</text>
</comment>
<reference evidence="2 3" key="1">
    <citation type="journal article" date="2013" name="Fungal Biol.">
        <title>Analysis of microsatellite markers in the genome of the plant pathogen Ceratocystis fimbriata.</title>
        <authorList>
            <person name="Simpson M.C."/>
            <person name="Wilken P.M."/>
            <person name="Coetzee M.P."/>
            <person name="Wingfield M.J."/>
            <person name="Wingfield B.D."/>
        </authorList>
    </citation>
    <scope>NUCLEOTIDE SEQUENCE [LARGE SCALE GENOMIC DNA]</scope>
    <source>
        <strain evidence="2 3">CBS 114723</strain>
    </source>
</reference>
<organism evidence="2 3">
    <name type="scientific">Ceratocystis fimbriata CBS 114723</name>
    <dbReference type="NCBI Taxonomy" id="1035309"/>
    <lineage>
        <taxon>Eukaryota</taxon>
        <taxon>Fungi</taxon>
        <taxon>Dikarya</taxon>
        <taxon>Ascomycota</taxon>
        <taxon>Pezizomycotina</taxon>
        <taxon>Sordariomycetes</taxon>
        <taxon>Hypocreomycetidae</taxon>
        <taxon>Microascales</taxon>
        <taxon>Ceratocystidaceae</taxon>
        <taxon>Ceratocystis</taxon>
    </lineage>
</organism>
<dbReference type="EMBL" id="APWK03000161">
    <property type="protein sequence ID" value="PHH49901.1"/>
    <property type="molecule type" value="Genomic_DNA"/>
</dbReference>
<gene>
    <name evidence="2" type="ORF">CFIMG_002972RA</name>
</gene>
<reference evidence="2 3" key="2">
    <citation type="journal article" date="2013" name="IMA Fungus">
        <title>IMA Genome-F 1: Ceratocystis fimbriata: Draft nuclear genome sequence for the plant pathogen, Ceratocystis fimbriata.</title>
        <authorList>
            <person name="Wilken P.M."/>
            <person name="Steenkamp E.T."/>
            <person name="Wingfield M.J."/>
            <person name="de Beer Z.W."/>
            <person name="Wingfield B.D."/>
        </authorList>
    </citation>
    <scope>NUCLEOTIDE SEQUENCE [LARGE SCALE GENOMIC DNA]</scope>
    <source>
        <strain evidence="2 3">CBS 114723</strain>
    </source>
</reference>
<dbReference type="AlphaFoldDB" id="A0A2C5WW72"/>
<dbReference type="OrthoDB" id="5345494at2759"/>
<dbReference type="STRING" id="1035309.A0A2C5WW72"/>
<feature type="compositionally biased region" description="Low complexity" evidence="1">
    <location>
        <begin position="486"/>
        <end position="504"/>
    </location>
</feature>
<feature type="region of interest" description="Disordered" evidence="1">
    <location>
        <begin position="486"/>
        <end position="506"/>
    </location>
</feature>